<feature type="region of interest" description="Disordered" evidence="1">
    <location>
        <begin position="105"/>
        <end position="127"/>
    </location>
</feature>
<evidence type="ECO:0000313" key="3">
    <source>
        <dbReference type="Proteomes" id="UP000095463"/>
    </source>
</evidence>
<evidence type="ECO:0000313" key="2">
    <source>
        <dbReference type="EMBL" id="OEO31239.1"/>
    </source>
</evidence>
<organism evidence="2 3">
    <name type="scientific">Devosia insulae DS-56</name>
    <dbReference type="NCBI Taxonomy" id="1116389"/>
    <lineage>
        <taxon>Bacteria</taxon>
        <taxon>Pseudomonadati</taxon>
        <taxon>Pseudomonadota</taxon>
        <taxon>Alphaproteobacteria</taxon>
        <taxon>Hyphomicrobiales</taxon>
        <taxon>Devosiaceae</taxon>
        <taxon>Devosia</taxon>
    </lineage>
</organism>
<dbReference type="OrthoDB" id="9968932at2"/>
<name>A0A1E5XRM7_9HYPH</name>
<gene>
    <name evidence="2" type="ORF">VW23_017280</name>
</gene>
<reference evidence="2 3" key="1">
    <citation type="journal article" date="2015" name="Genome Announc.">
        <title>Genome Assemblies of Three Soil-Associated Devosia species: D. insulae, D. limi, and D. soli.</title>
        <authorList>
            <person name="Hassan Y.I."/>
            <person name="Lepp D."/>
            <person name="Zhou T."/>
        </authorList>
    </citation>
    <scope>NUCLEOTIDE SEQUENCE [LARGE SCALE GENOMIC DNA]</scope>
    <source>
        <strain evidence="2 3">DS-56</strain>
    </source>
</reference>
<dbReference type="AlphaFoldDB" id="A0A1E5XRM7"/>
<evidence type="ECO:0000256" key="1">
    <source>
        <dbReference type="SAM" id="MobiDB-lite"/>
    </source>
</evidence>
<dbReference type="EMBL" id="LAJE02000165">
    <property type="protein sequence ID" value="OEO31239.1"/>
    <property type="molecule type" value="Genomic_DNA"/>
</dbReference>
<dbReference type="Proteomes" id="UP000095463">
    <property type="component" value="Unassembled WGS sequence"/>
</dbReference>
<protein>
    <submittedName>
        <fullName evidence="2">Uncharacterized protein</fullName>
    </submittedName>
</protein>
<proteinExistence type="predicted"/>
<accession>A0A1E5XRM7</accession>
<comment type="caution">
    <text evidence="2">The sequence shown here is derived from an EMBL/GenBank/DDBJ whole genome shotgun (WGS) entry which is preliminary data.</text>
</comment>
<dbReference type="RefSeq" id="WP_069909577.1">
    <property type="nucleotide sequence ID" value="NZ_LAJE02000165.1"/>
</dbReference>
<keyword evidence="3" id="KW-1185">Reference proteome</keyword>
<feature type="compositionally biased region" description="Acidic residues" evidence="1">
    <location>
        <begin position="107"/>
        <end position="121"/>
    </location>
</feature>
<sequence length="127" mass="13119">MPAVSTKHRLARRIRLGTIATLVAGGLLLLAPSASSQTVTPQSVDPLQHFIDCAGVLITAPDIHAANCLPSNVGPETRALGAAGSGGGGQVDCRVLDGYEDVIQIDGDSDCPYDDTDDTSDDYTPRG</sequence>